<sequence>MTERVSSQRELGERRFALQGTFSAMLMFANTKVEEDLLCDEVEAWTERLSACRELQ</sequence>
<accession>A0A3N4I756</accession>
<proteinExistence type="predicted"/>
<name>A0A3N4I756_ASCIM</name>
<dbReference type="EMBL" id="ML119687">
    <property type="protein sequence ID" value="RPA80518.1"/>
    <property type="molecule type" value="Genomic_DNA"/>
</dbReference>
<dbReference type="Proteomes" id="UP000275078">
    <property type="component" value="Unassembled WGS sequence"/>
</dbReference>
<organism evidence="1 2">
    <name type="scientific">Ascobolus immersus RN42</name>
    <dbReference type="NCBI Taxonomy" id="1160509"/>
    <lineage>
        <taxon>Eukaryota</taxon>
        <taxon>Fungi</taxon>
        <taxon>Dikarya</taxon>
        <taxon>Ascomycota</taxon>
        <taxon>Pezizomycotina</taxon>
        <taxon>Pezizomycetes</taxon>
        <taxon>Pezizales</taxon>
        <taxon>Ascobolaceae</taxon>
        <taxon>Ascobolus</taxon>
    </lineage>
</organism>
<evidence type="ECO:0000313" key="2">
    <source>
        <dbReference type="Proteomes" id="UP000275078"/>
    </source>
</evidence>
<dbReference type="AlphaFoldDB" id="A0A3N4I756"/>
<evidence type="ECO:0000313" key="1">
    <source>
        <dbReference type="EMBL" id="RPA80518.1"/>
    </source>
</evidence>
<reference evidence="1 2" key="1">
    <citation type="journal article" date="2018" name="Nat. Ecol. Evol.">
        <title>Pezizomycetes genomes reveal the molecular basis of ectomycorrhizal truffle lifestyle.</title>
        <authorList>
            <person name="Murat C."/>
            <person name="Payen T."/>
            <person name="Noel B."/>
            <person name="Kuo A."/>
            <person name="Morin E."/>
            <person name="Chen J."/>
            <person name="Kohler A."/>
            <person name="Krizsan K."/>
            <person name="Balestrini R."/>
            <person name="Da Silva C."/>
            <person name="Montanini B."/>
            <person name="Hainaut M."/>
            <person name="Levati E."/>
            <person name="Barry K.W."/>
            <person name="Belfiori B."/>
            <person name="Cichocki N."/>
            <person name="Clum A."/>
            <person name="Dockter R.B."/>
            <person name="Fauchery L."/>
            <person name="Guy J."/>
            <person name="Iotti M."/>
            <person name="Le Tacon F."/>
            <person name="Lindquist E.A."/>
            <person name="Lipzen A."/>
            <person name="Malagnac F."/>
            <person name="Mello A."/>
            <person name="Molinier V."/>
            <person name="Miyauchi S."/>
            <person name="Poulain J."/>
            <person name="Riccioni C."/>
            <person name="Rubini A."/>
            <person name="Sitrit Y."/>
            <person name="Splivallo R."/>
            <person name="Traeger S."/>
            <person name="Wang M."/>
            <person name="Zifcakova L."/>
            <person name="Wipf D."/>
            <person name="Zambonelli A."/>
            <person name="Paolocci F."/>
            <person name="Nowrousian M."/>
            <person name="Ottonello S."/>
            <person name="Baldrian P."/>
            <person name="Spatafora J.W."/>
            <person name="Henrissat B."/>
            <person name="Nagy L.G."/>
            <person name="Aury J.M."/>
            <person name="Wincker P."/>
            <person name="Grigoriev I.V."/>
            <person name="Bonfante P."/>
            <person name="Martin F.M."/>
        </authorList>
    </citation>
    <scope>NUCLEOTIDE SEQUENCE [LARGE SCALE GENOMIC DNA]</scope>
    <source>
        <strain evidence="1 2">RN42</strain>
    </source>
</reference>
<protein>
    <submittedName>
        <fullName evidence="1">Uncharacterized protein</fullName>
    </submittedName>
</protein>
<gene>
    <name evidence="1" type="ORF">BJ508DRAFT_415338</name>
</gene>
<keyword evidence="2" id="KW-1185">Reference proteome</keyword>